<organism evidence="3 4">
    <name type="scientific">Candidatus Pseudobacter hemicellulosilyticus</name>
    <dbReference type="NCBI Taxonomy" id="3121375"/>
    <lineage>
        <taxon>Bacteria</taxon>
        <taxon>Pseudomonadati</taxon>
        <taxon>Bacteroidota</taxon>
        <taxon>Chitinophagia</taxon>
        <taxon>Chitinophagales</taxon>
        <taxon>Chitinophagaceae</taxon>
        <taxon>Pseudobacter</taxon>
    </lineage>
</organism>
<evidence type="ECO:0000313" key="3">
    <source>
        <dbReference type="EMBL" id="WEK36568.1"/>
    </source>
</evidence>
<reference evidence="3" key="1">
    <citation type="submission" date="2023-03" db="EMBL/GenBank/DDBJ databases">
        <title>Andean soil-derived lignocellulolytic bacterial consortium as a source of novel taxa and putative plastic-active enzymes.</title>
        <authorList>
            <person name="Diaz-Garcia L."/>
            <person name="Chuvochina M."/>
            <person name="Feuerriegel G."/>
            <person name="Bunk B."/>
            <person name="Sproer C."/>
            <person name="Streit W.R."/>
            <person name="Rodriguez L.M."/>
            <person name="Overmann J."/>
            <person name="Jimenez D.J."/>
        </authorList>
    </citation>
    <scope>NUCLEOTIDE SEQUENCE</scope>
    <source>
        <strain evidence="3">MAG 7</strain>
    </source>
</reference>
<protein>
    <recommendedName>
        <fullName evidence="5">Peptidase S74 domain-containing protein</fullName>
    </recommendedName>
</protein>
<proteinExistence type="predicted"/>
<evidence type="ECO:0008006" key="5">
    <source>
        <dbReference type="Google" id="ProtNLM"/>
    </source>
</evidence>
<gene>
    <name evidence="3" type="ORF">P0Y53_03565</name>
</gene>
<evidence type="ECO:0000256" key="1">
    <source>
        <dbReference type="SAM" id="Coils"/>
    </source>
</evidence>
<sequence length="400" mass="42698">MRNKILLFSSLLFAVPALAQNSNPWPATGDVGIGTATPEAPLHVQTPSASIVSRFYSGLKSSSGGAVVMLGNYYTDAASTSGNRLGALFFSGTIATGAVGPSAGLASFCEGNFITNSLPSSLRFYTTGTNANTMTERMRLTNAGFMGIGITNPNSLLHLQSTSAANSMVTLGITGLVQPFTTHAVATVAARLYGRPSSGGYVNQGFTATDYPAIRLQAHIGRVAPTKSALLLEAFKSDGATDRTKLTGQETVLLAGTGDLYETPTDAAFAILANGNIGIGTITPQSTLAVNGEVYAKKVKVTLTGWPDYVFAQHYRLRPLTEVETFIRQHNHLPEMPAAEEVEKNGLNLGDNQAALLKKIEELTLYAIEQQKQLELLTRQLLEQQKEMETIKQTVQEGRH</sequence>
<accession>A0AAJ5WW04</accession>
<evidence type="ECO:0000256" key="2">
    <source>
        <dbReference type="SAM" id="SignalP"/>
    </source>
</evidence>
<dbReference type="AlphaFoldDB" id="A0AAJ5WW04"/>
<dbReference type="Proteomes" id="UP001220610">
    <property type="component" value="Chromosome"/>
</dbReference>
<evidence type="ECO:0000313" key="4">
    <source>
        <dbReference type="Proteomes" id="UP001220610"/>
    </source>
</evidence>
<keyword evidence="2" id="KW-0732">Signal</keyword>
<keyword evidence="1" id="KW-0175">Coiled coil</keyword>
<dbReference type="EMBL" id="CP119311">
    <property type="protein sequence ID" value="WEK36568.1"/>
    <property type="molecule type" value="Genomic_DNA"/>
</dbReference>
<feature type="signal peptide" evidence="2">
    <location>
        <begin position="1"/>
        <end position="19"/>
    </location>
</feature>
<feature type="coiled-coil region" evidence="1">
    <location>
        <begin position="367"/>
        <end position="394"/>
    </location>
</feature>
<feature type="chain" id="PRO_5042462284" description="Peptidase S74 domain-containing protein" evidence="2">
    <location>
        <begin position="20"/>
        <end position="400"/>
    </location>
</feature>
<name>A0AAJ5WW04_9BACT</name>